<evidence type="ECO:0000313" key="1">
    <source>
        <dbReference type="EMBL" id="KAJ3605866.1"/>
    </source>
</evidence>
<reference evidence="1" key="1">
    <citation type="submission" date="2022-07" db="EMBL/GenBank/DDBJ databases">
        <title>Chromosome-level genome of Muraenolepis orangiensis.</title>
        <authorList>
            <person name="Kim J."/>
        </authorList>
    </citation>
    <scope>NUCLEOTIDE SEQUENCE</scope>
    <source>
        <strain evidence="1">KU_S4_2022</strain>
        <tissue evidence="1">Muscle</tissue>
    </source>
</reference>
<gene>
    <name evidence="1" type="ORF">NHX12_027909</name>
</gene>
<protein>
    <submittedName>
        <fullName evidence="1">Uncharacterized protein</fullName>
    </submittedName>
</protein>
<sequence length="103" mass="12450">MSVARIHDKHKLKSFWEGRIQQHTLVEGVEQSREKDICMQLLLLSCTCMLWPLESILCSLCVCRLREDWLRRLTQRNQNQQSFFEEQIHRRAREAQWLATHFP</sequence>
<name>A0A9Q0EHJ8_9TELE</name>
<proteinExistence type="predicted"/>
<dbReference type="AlphaFoldDB" id="A0A9Q0EHJ8"/>
<accession>A0A9Q0EHJ8</accession>
<dbReference type="OrthoDB" id="8880235at2759"/>
<dbReference type="EMBL" id="JANIIK010000043">
    <property type="protein sequence ID" value="KAJ3605866.1"/>
    <property type="molecule type" value="Genomic_DNA"/>
</dbReference>
<comment type="caution">
    <text evidence="1">The sequence shown here is derived from an EMBL/GenBank/DDBJ whole genome shotgun (WGS) entry which is preliminary data.</text>
</comment>
<evidence type="ECO:0000313" key="2">
    <source>
        <dbReference type="Proteomes" id="UP001148018"/>
    </source>
</evidence>
<keyword evidence="2" id="KW-1185">Reference proteome</keyword>
<dbReference type="Proteomes" id="UP001148018">
    <property type="component" value="Unassembled WGS sequence"/>
</dbReference>
<organism evidence="1 2">
    <name type="scientific">Muraenolepis orangiensis</name>
    <name type="common">Patagonian moray cod</name>
    <dbReference type="NCBI Taxonomy" id="630683"/>
    <lineage>
        <taxon>Eukaryota</taxon>
        <taxon>Metazoa</taxon>
        <taxon>Chordata</taxon>
        <taxon>Craniata</taxon>
        <taxon>Vertebrata</taxon>
        <taxon>Euteleostomi</taxon>
        <taxon>Actinopterygii</taxon>
        <taxon>Neopterygii</taxon>
        <taxon>Teleostei</taxon>
        <taxon>Neoteleostei</taxon>
        <taxon>Acanthomorphata</taxon>
        <taxon>Zeiogadaria</taxon>
        <taxon>Gadariae</taxon>
        <taxon>Gadiformes</taxon>
        <taxon>Muraenolepidoidei</taxon>
        <taxon>Muraenolepididae</taxon>
        <taxon>Muraenolepis</taxon>
    </lineage>
</organism>